<sequence>ECGCEISVNGYSPYLRDSLSVCCADNLASQLLGGFKALNAVLKKCLLSM</sequence>
<evidence type="ECO:0000313" key="1">
    <source>
        <dbReference type="EnsemblMetazoa" id="Aqu2.1.30124_001"/>
    </source>
</evidence>
<dbReference type="AlphaFoldDB" id="A0A1X7URI9"/>
<protein>
    <submittedName>
        <fullName evidence="1">Uncharacterized protein</fullName>
    </submittedName>
</protein>
<accession>A0A1X7URI9</accession>
<reference evidence="1" key="1">
    <citation type="submission" date="2017-05" db="UniProtKB">
        <authorList>
            <consortium name="EnsemblMetazoa"/>
        </authorList>
    </citation>
    <scope>IDENTIFICATION</scope>
</reference>
<dbReference type="EnsemblMetazoa" id="Aqu2.1.30124_001">
    <property type="protein sequence ID" value="Aqu2.1.30124_001"/>
    <property type="gene ID" value="Aqu2.1.30124"/>
</dbReference>
<name>A0A1X7URI9_AMPQE</name>
<dbReference type="InParanoid" id="A0A1X7URI9"/>
<proteinExistence type="predicted"/>
<organism evidence="1">
    <name type="scientific">Amphimedon queenslandica</name>
    <name type="common">Sponge</name>
    <dbReference type="NCBI Taxonomy" id="400682"/>
    <lineage>
        <taxon>Eukaryota</taxon>
        <taxon>Metazoa</taxon>
        <taxon>Porifera</taxon>
        <taxon>Demospongiae</taxon>
        <taxon>Heteroscleromorpha</taxon>
        <taxon>Haplosclerida</taxon>
        <taxon>Niphatidae</taxon>
        <taxon>Amphimedon</taxon>
    </lineage>
</organism>